<name>A0A699R5B6_TANCI</name>
<proteinExistence type="predicted"/>
<comment type="caution">
    <text evidence="2">The sequence shown here is derived from an EMBL/GenBank/DDBJ whole genome shotgun (WGS) entry which is preliminary data.</text>
</comment>
<feature type="region of interest" description="Disordered" evidence="1">
    <location>
        <begin position="1"/>
        <end position="26"/>
    </location>
</feature>
<protein>
    <submittedName>
        <fullName evidence="2">Uncharacterized protein</fullName>
    </submittedName>
</protein>
<accession>A0A699R5B6</accession>
<evidence type="ECO:0000256" key="1">
    <source>
        <dbReference type="SAM" id="MobiDB-lite"/>
    </source>
</evidence>
<evidence type="ECO:0000313" key="2">
    <source>
        <dbReference type="EMBL" id="GFC78304.1"/>
    </source>
</evidence>
<reference evidence="2" key="1">
    <citation type="journal article" date="2019" name="Sci. Rep.">
        <title>Draft genome of Tanacetum cinerariifolium, the natural source of mosquito coil.</title>
        <authorList>
            <person name="Yamashiro T."/>
            <person name="Shiraishi A."/>
            <person name="Satake H."/>
            <person name="Nakayama K."/>
        </authorList>
    </citation>
    <scope>NUCLEOTIDE SEQUENCE</scope>
</reference>
<sequence length="26" mass="2836">PQTTDPAPEGGAVPPPRNKRDEEFTE</sequence>
<feature type="non-terminal residue" evidence="2">
    <location>
        <position position="1"/>
    </location>
</feature>
<gene>
    <name evidence="2" type="ORF">Tci_850274</name>
</gene>
<dbReference type="EMBL" id="BKCJ011064999">
    <property type="protein sequence ID" value="GFC78304.1"/>
    <property type="molecule type" value="Genomic_DNA"/>
</dbReference>
<organism evidence="2">
    <name type="scientific">Tanacetum cinerariifolium</name>
    <name type="common">Dalmatian daisy</name>
    <name type="synonym">Chrysanthemum cinerariifolium</name>
    <dbReference type="NCBI Taxonomy" id="118510"/>
    <lineage>
        <taxon>Eukaryota</taxon>
        <taxon>Viridiplantae</taxon>
        <taxon>Streptophyta</taxon>
        <taxon>Embryophyta</taxon>
        <taxon>Tracheophyta</taxon>
        <taxon>Spermatophyta</taxon>
        <taxon>Magnoliopsida</taxon>
        <taxon>eudicotyledons</taxon>
        <taxon>Gunneridae</taxon>
        <taxon>Pentapetalae</taxon>
        <taxon>asterids</taxon>
        <taxon>campanulids</taxon>
        <taxon>Asterales</taxon>
        <taxon>Asteraceae</taxon>
        <taxon>Asteroideae</taxon>
        <taxon>Anthemideae</taxon>
        <taxon>Anthemidinae</taxon>
        <taxon>Tanacetum</taxon>
    </lineage>
</organism>
<dbReference type="AlphaFoldDB" id="A0A699R5B6"/>